<comment type="subcellular location">
    <subcellularLocation>
        <location evidence="2">Chromosome</location>
    </subcellularLocation>
    <subcellularLocation>
        <location evidence="1">Nucleus</location>
    </subcellularLocation>
</comment>
<keyword evidence="5" id="KW-0238">DNA-binding</keyword>
<dbReference type="GO" id="GO:0003677">
    <property type="term" value="F:DNA binding"/>
    <property type="evidence" value="ECO:0007669"/>
    <property type="project" value="UniProtKB-KW"/>
</dbReference>
<evidence type="ECO:0000256" key="6">
    <source>
        <dbReference type="ARBA" id="ARBA00023242"/>
    </source>
</evidence>
<dbReference type="GO" id="GO:0046982">
    <property type="term" value="F:protein heterodimerization activity"/>
    <property type="evidence" value="ECO:0007669"/>
    <property type="project" value="InterPro"/>
</dbReference>
<evidence type="ECO:0000256" key="1">
    <source>
        <dbReference type="ARBA" id="ARBA00004123"/>
    </source>
</evidence>
<evidence type="ECO:0000256" key="3">
    <source>
        <dbReference type="ARBA" id="ARBA00010343"/>
    </source>
</evidence>
<evidence type="ECO:0000256" key="7">
    <source>
        <dbReference type="ARBA" id="ARBA00023269"/>
    </source>
</evidence>
<comment type="similarity">
    <text evidence="3">Belongs to the histone H3 family.</text>
</comment>
<name>A0A5J4NPK8_9TREM</name>
<reference evidence="9 10" key="1">
    <citation type="journal article" date="2019" name="Gigascience">
        <title>Whole-genome sequence of the oriental lung fluke Paragonimus westermani.</title>
        <authorList>
            <person name="Oey H."/>
            <person name="Zakrzewski M."/>
            <person name="Narain K."/>
            <person name="Devi K.R."/>
            <person name="Agatsuma T."/>
            <person name="Nawaratna S."/>
            <person name="Gobert G.N."/>
            <person name="Jones M.K."/>
            <person name="Ragan M.A."/>
            <person name="McManus D.P."/>
            <person name="Krause L."/>
        </authorList>
    </citation>
    <scope>NUCLEOTIDE SEQUENCE [LARGE SCALE GENOMIC DNA]</scope>
    <source>
        <strain evidence="9 10">IND2009</strain>
    </source>
</reference>
<dbReference type="GO" id="GO:0000786">
    <property type="term" value="C:nucleosome"/>
    <property type="evidence" value="ECO:0007669"/>
    <property type="project" value="UniProtKB-KW"/>
</dbReference>
<evidence type="ECO:0000313" key="9">
    <source>
        <dbReference type="EMBL" id="KAA3677503.1"/>
    </source>
</evidence>
<dbReference type="InterPro" id="IPR007125">
    <property type="entry name" value="H2A/H2B/H3"/>
</dbReference>
<dbReference type="SMART" id="SM00428">
    <property type="entry name" value="H3"/>
    <property type="match status" value="1"/>
</dbReference>
<dbReference type="EMBL" id="QNGE01001475">
    <property type="protein sequence ID" value="KAA3677503.1"/>
    <property type="molecule type" value="Genomic_DNA"/>
</dbReference>
<dbReference type="Gene3D" id="1.10.20.10">
    <property type="entry name" value="Histone, subunit A"/>
    <property type="match status" value="1"/>
</dbReference>
<evidence type="ECO:0000259" key="8">
    <source>
        <dbReference type="Pfam" id="PF00125"/>
    </source>
</evidence>
<accession>A0A5J4NPK8</accession>
<keyword evidence="6" id="KW-0539">Nucleus</keyword>
<dbReference type="CDD" id="cd22911">
    <property type="entry name" value="HFD_H3"/>
    <property type="match status" value="1"/>
</dbReference>
<dbReference type="InterPro" id="IPR009072">
    <property type="entry name" value="Histone-fold"/>
</dbReference>
<dbReference type="AlphaFoldDB" id="A0A5J4NPK8"/>
<protein>
    <submittedName>
        <fullName evidence="9">Histone H3</fullName>
    </submittedName>
</protein>
<keyword evidence="10" id="KW-1185">Reference proteome</keyword>
<dbReference type="InterPro" id="IPR000164">
    <property type="entry name" value="Histone_H3/CENP-A"/>
</dbReference>
<evidence type="ECO:0000256" key="2">
    <source>
        <dbReference type="ARBA" id="ARBA00004286"/>
    </source>
</evidence>
<dbReference type="PROSITE" id="PS00959">
    <property type="entry name" value="HISTONE_H3_2"/>
    <property type="match status" value="1"/>
</dbReference>
<dbReference type="Proteomes" id="UP000324629">
    <property type="component" value="Unassembled WGS sequence"/>
</dbReference>
<dbReference type="GO" id="GO:0005634">
    <property type="term" value="C:nucleus"/>
    <property type="evidence" value="ECO:0007669"/>
    <property type="project" value="UniProtKB-SubCell"/>
</dbReference>
<comment type="caution">
    <text evidence="9">The sequence shown here is derived from an EMBL/GenBank/DDBJ whole genome shotgun (WGS) entry which is preliminary data.</text>
</comment>
<dbReference type="GO" id="GO:0030527">
    <property type="term" value="F:structural constituent of chromatin"/>
    <property type="evidence" value="ECO:0007669"/>
    <property type="project" value="InterPro"/>
</dbReference>
<feature type="domain" description="Core Histone H2A/H2B/H3" evidence="8">
    <location>
        <begin position="86"/>
        <end position="165"/>
    </location>
</feature>
<sequence length="184" mass="20853">TVSKGNSYTPTCVDCFTRWPEAIRIADTTAATVVGSRISEYRPQTPTKLPVRVPVVRLRGNSWQQRRVARAKPATGGVKKSHHCRPGTVVPREIRRYQESMELLIRKLPFQRLVREIARDFKTDLRFQGFTVSALQEANEAYLVGHFEDTNLCVIHAKRVTISQQPSIIMLDDLSLSIQNAPII</sequence>
<dbReference type="PRINTS" id="PR00622">
    <property type="entry name" value="HISTONEH3"/>
</dbReference>
<evidence type="ECO:0000256" key="4">
    <source>
        <dbReference type="ARBA" id="ARBA00022454"/>
    </source>
</evidence>
<organism evidence="9 10">
    <name type="scientific">Paragonimus westermani</name>
    <dbReference type="NCBI Taxonomy" id="34504"/>
    <lineage>
        <taxon>Eukaryota</taxon>
        <taxon>Metazoa</taxon>
        <taxon>Spiralia</taxon>
        <taxon>Lophotrochozoa</taxon>
        <taxon>Platyhelminthes</taxon>
        <taxon>Trematoda</taxon>
        <taxon>Digenea</taxon>
        <taxon>Plagiorchiida</taxon>
        <taxon>Troglotremata</taxon>
        <taxon>Troglotrematidae</taxon>
        <taxon>Paragonimus</taxon>
    </lineage>
</organism>
<dbReference type="FunFam" id="1.10.20.10:FF:000085">
    <property type="entry name" value="Histone H3.2"/>
    <property type="match status" value="1"/>
</dbReference>
<evidence type="ECO:0000256" key="5">
    <source>
        <dbReference type="ARBA" id="ARBA00023125"/>
    </source>
</evidence>
<proteinExistence type="inferred from homology"/>
<dbReference type="Pfam" id="PF00125">
    <property type="entry name" value="Histone"/>
    <property type="match status" value="1"/>
</dbReference>
<dbReference type="SUPFAM" id="SSF47113">
    <property type="entry name" value="Histone-fold"/>
    <property type="match status" value="1"/>
</dbReference>
<feature type="non-terminal residue" evidence="9">
    <location>
        <position position="1"/>
    </location>
</feature>
<dbReference type="PANTHER" id="PTHR11426">
    <property type="entry name" value="HISTONE H3"/>
    <property type="match status" value="1"/>
</dbReference>
<keyword evidence="4" id="KW-0158">Chromosome</keyword>
<keyword evidence="7" id="KW-0544">Nucleosome core</keyword>
<gene>
    <name evidence="9" type="ORF">DEA37_0001888</name>
</gene>
<evidence type="ECO:0000313" key="10">
    <source>
        <dbReference type="Proteomes" id="UP000324629"/>
    </source>
</evidence>